<dbReference type="Pfam" id="PF25967">
    <property type="entry name" value="RND-MFP_C"/>
    <property type="match status" value="1"/>
</dbReference>
<evidence type="ECO:0000259" key="7">
    <source>
        <dbReference type="Pfam" id="PF25967"/>
    </source>
</evidence>
<dbReference type="AlphaFoldDB" id="A0A076PIL1"/>
<dbReference type="GO" id="GO:0022857">
    <property type="term" value="F:transmembrane transporter activity"/>
    <property type="evidence" value="ECO:0007669"/>
    <property type="project" value="InterPro"/>
</dbReference>
<evidence type="ECO:0000256" key="1">
    <source>
        <dbReference type="ARBA" id="ARBA00004196"/>
    </source>
</evidence>
<evidence type="ECO:0000256" key="3">
    <source>
        <dbReference type="SAM" id="MobiDB-lite"/>
    </source>
</evidence>
<evidence type="ECO:0000259" key="5">
    <source>
        <dbReference type="Pfam" id="PF25917"/>
    </source>
</evidence>
<dbReference type="KEGG" id="ctes:O987_01775"/>
<comment type="similarity">
    <text evidence="2">Belongs to the membrane fusion protein (MFP) (TC 8.A.1) family.</text>
</comment>
<dbReference type="Pfam" id="PF25944">
    <property type="entry name" value="Beta-barrel_RND"/>
    <property type="match status" value="1"/>
</dbReference>
<evidence type="ECO:0000259" key="4">
    <source>
        <dbReference type="Pfam" id="PF25876"/>
    </source>
</evidence>
<feature type="domain" description="Multidrug resistance protein MdtA-like beta-barrel" evidence="6">
    <location>
        <begin position="232"/>
        <end position="321"/>
    </location>
</feature>
<feature type="domain" description="Multidrug resistance protein MdtA-like C-terminal permuted SH3" evidence="7">
    <location>
        <begin position="326"/>
        <end position="385"/>
    </location>
</feature>
<sequence>MHPMYEAHQAPDNQSNSAASGTRSMVIGLSLAAALGLVACSDKNAEAQKAQAAAQAQPPEVGVVTVSMQNVPLISDLPGRLEPSRIAQVRARAAGIVQKRLFREGSDVKAGQALFEIDNTPYKANLQSAQATLAQAEANLAQASATARRYKPLVEANAISKQEYDTAIANEKAALAQVAAGKAAVTNANVNLGYASVTAPISGRIGRALVTEGALVGQGEATQLATIQQVNPLYVNLTQSSSDIMRMREALSSGKLAKVGDNAARVHVYLDDGKEYAHTGKLLFTDLTVDPTTGQVSVRAELPNPDGLLLPGTYVRVHLEQAQVENAALIPQQAVTRNEKGNFVMIVAEDGSVAPRPVQISQSSGTNWVVTSGLKAGEKVMVDGLIKVGMGAKKVKPVEINNAAAGAPAQPSAAAPAAPAQEKAAAPAEAAGEGKAAK</sequence>
<accession>A0A076PIL1</accession>
<dbReference type="Pfam" id="PF25876">
    <property type="entry name" value="HH_MFP_RND"/>
    <property type="match status" value="1"/>
</dbReference>
<evidence type="ECO:0000256" key="2">
    <source>
        <dbReference type="ARBA" id="ARBA00009477"/>
    </source>
</evidence>
<feature type="compositionally biased region" description="Polar residues" evidence="3">
    <location>
        <begin position="11"/>
        <end position="20"/>
    </location>
</feature>
<dbReference type="PANTHER" id="PTHR30158">
    <property type="entry name" value="ACRA/E-RELATED COMPONENT OF DRUG EFFLUX TRANSPORTER"/>
    <property type="match status" value="1"/>
</dbReference>
<dbReference type="InterPro" id="IPR058625">
    <property type="entry name" value="MdtA-like_BSH"/>
</dbReference>
<reference evidence="8 9" key="1">
    <citation type="journal article" date="2014" name="Genome Announc.">
        <title>Complete Genome Sequence of Polychlorinated Biphenyl Degrader Comamonas testosteroni TK102 (NBRC 109938).</title>
        <authorList>
            <person name="Fukuda K."/>
            <person name="Hosoyama A."/>
            <person name="Tsuchikane K."/>
            <person name="Ohji S."/>
            <person name="Yamazoe A."/>
            <person name="Fujita N."/>
            <person name="Shintani M."/>
            <person name="Kimbara K."/>
        </authorList>
    </citation>
    <scope>NUCLEOTIDE SEQUENCE [LARGE SCALE GENOMIC DNA]</scope>
    <source>
        <strain evidence="8">TK102</strain>
    </source>
</reference>
<feature type="region of interest" description="Disordered" evidence="3">
    <location>
        <begin position="405"/>
        <end position="438"/>
    </location>
</feature>
<comment type="subcellular location">
    <subcellularLocation>
        <location evidence="1">Cell envelope</location>
    </subcellularLocation>
</comment>
<dbReference type="FunFam" id="2.40.420.20:FF:000001">
    <property type="entry name" value="Efflux RND transporter periplasmic adaptor subunit"/>
    <property type="match status" value="1"/>
</dbReference>
<dbReference type="Gene3D" id="1.10.287.470">
    <property type="entry name" value="Helix hairpin bin"/>
    <property type="match status" value="1"/>
</dbReference>
<protein>
    <submittedName>
        <fullName evidence="8">Membrane protein</fullName>
    </submittedName>
</protein>
<name>A0A076PIL1_COMTE</name>
<dbReference type="PANTHER" id="PTHR30158:SF3">
    <property type="entry name" value="MULTIDRUG EFFLUX PUMP SUBUNIT ACRA-RELATED"/>
    <property type="match status" value="1"/>
</dbReference>
<dbReference type="Gene3D" id="2.40.30.170">
    <property type="match status" value="1"/>
</dbReference>
<dbReference type="GO" id="GO:0046677">
    <property type="term" value="P:response to antibiotic"/>
    <property type="evidence" value="ECO:0007669"/>
    <property type="project" value="TreeGrafter"/>
</dbReference>
<feature type="domain" description="Multidrug resistance protein MdtA-like barrel-sandwich hybrid" evidence="5">
    <location>
        <begin position="85"/>
        <end position="228"/>
    </location>
</feature>
<gene>
    <name evidence="8" type="ORF">O987_01775</name>
</gene>
<dbReference type="InterPro" id="IPR058626">
    <property type="entry name" value="MdtA-like_b-barrel"/>
</dbReference>
<organism evidence="8 9">
    <name type="scientific">Comamonas testosteroni TK102</name>
    <dbReference type="NCBI Taxonomy" id="1392005"/>
    <lineage>
        <taxon>Bacteria</taxon>
        <taxon>Pseudomonadati</taxon>
        <taxon>Pseudomonadota</taxon>
        <taxon>Betaproteobacteria</taxon>
        <taxon>Burkholderiales</taxon>
        <taxon>Comamonadaceae</taxon>
        <taxon>Comamonas</taxon>
    </lineage>
</organism>
<evidence type="ECO:0000313" key="9">
    <source>
        <dbReference type="Proteomes" id="UP000028782"/>
    </source>
</evidence>
<evidence type="ECO:0000313" key="8">
    <source>
        <dbReference type="EMBL" id="AIJ44551.1"/>
    </source>
</evidence>
<evidence type="ECO:0000259" key="6">
    <source>
        <dbReference type="Pfam" id="PF25944"/>
    </source>
</evidence>
<dbReference type="HOGENOM" id="CLU_018816_2_1_4"/>
<dbReference type="InterPro" id="IPR058624">
    <property type="entry name" value="MdtA-like_HH"/>
</dbReference>
<dbReference type="SUPFAM" id="SSF111369">
    <property type="entry name" value="HlyD-like secretion proteins"/>
    <property type="match status" value="1"/>
</dbReference>
<dbReference type="Gene3D" id="2.40.420.20">
    <property type="match status" value="1"/>
</dbReference>
<proteinExistence type="inferred from homology"/>
<dbReference type="Pfam" id="PF25917">
    <property type="entry name" value="BSH_RND"/>
    <property type="match status" value="1"/>
</dbReference>
<feature type="domain" description="Multidrug resistance protein MdtA-like alpha-helical hairpin" evidence="4">
    <location>
        <begin position="126"/>
        <end position="195"/>
    </location>
</feature>
<dbReference type="EMBL" id="CP006704">
    <property type="protein sequence ID" value="AIJ44551.1"/>
    <property type="molecule type" value="Genomic_DNA"/>
</dbReference>
<dbReference type="NCBIfam" id="TIGR01730">
    <property type="entry name" value="RND_mfp"/>
    <property type="match status" value="1"/>
</dbReference>
<feature type="region of interest" description="Disordered" evidence="3">
    <location>
        <begin position="1"/>
        <end position="20"/>
    </location>
</feature>
<dbReference type="InterPro" id="IPR006143">
    <property type="entry name" value="RND_pump_MFP"/>
</dbReference>
<dbReference type="InterPro" id="IPR058627">
    <property type="entry name" value="MdtA-like_C"/>
</dbReference>
<dbReference type="GO" id="GO:0005886">
    <property type="term" value="C:plasma membrane"/>
    <property type="evidence" value="ECO:0007669"/>
    <property type="project" value="UniProtKB-SubCell"/>
</dbReference>
<dbReference type="Proteomes" id="UP000028782">
    <property type="component" value="Chromosome"/>
</dbReference>
<dbReference type="Gene3D" id="2.40.50.100">
    <property type="match status" value="1"/>
</dbReference>